<dbReference type="AlphaFoldDB" id="A0A6A5XX01"/>
<keyword evidence="3 6" id="KW-0812">Transmembrane</keyword>
<feature type="transmembrane region" description="Helical" evidence="6">
    <location>
        <begin position="117"/>
        <end position="135"/>
    </location>
</feature>
<feature type="transmembrane region" description="Helical" evidence="6">
    <location>
        <begin position="442"/>
        <end position="464"/>
    </location>
</feature>
<dbReference type="Proteomes" id="UP000799778">
    <property type="component" value="Unassembled WGS sequence"/>
</dbReference>
<dbReference type="Gene3D" id="1.20.1250.20">
    <property type="entry name" value="MFS general substrate transporter like domains"/>
    <property type="match status" value="2"/>
</dbReference>
<feature type="transmembrane region" description="Helical" evidence="6">
    <location>
        <begin position="179"/>
        <end position="198"/>
    </location>
</feature>
<dbReference type="InterPro" id="IPR011701">
    <property type="entry name" value="MFS"/>
</dbReference>
<sequence length="488" mass="54455">MTTHHTKEEAVERLEHVEKGFGEERSLSTSSTEFDPKESASIRHRIDWRLIPALGAMYGISLMDRKNVSNAAIAGMLKDLKMSKGYGYNLVNMCFFITYILLQPFMIVLCRKIGPRFFLPGICILWGCVIVGFGFAQNWPTLIPLRLLLGALESGYFPGCLYLLSCWYTKFEVARRYSLFYFIGSIASAMSGILAYGLQQMDGASGIRGWRWIFIMEGVITCAVAIFAISFIIKFPDEEKAKPSWGFLKPNELDHVIERLNADRGDVEPEAFTWKKFLEPATEWYIYGFPMILLFVTSIAYGFAFFLPIILSTNLGFSMAMSQCLGAPPYAFSGIIMYGAAWFSDKYKTRGPVLCALCMVSLVGLPIMAFVNNPWGQYVGVFITVSGTNSAIPAVMAYQANNIRGQWRRAYCSASLTAIGGIGGITGALIFRTEDAPKYVPGIAACMTCNALTIITVGILTIYFRRCNRQADRGERILLGDPNFRFTI</sequence>
<comment type="subcellular location">
    <subcellularLocation>
        <location evidence="1">Membrane</location>
        <topology evidence="1">Multi-pass membrane protein</topology>
    </subcellularLocation>
</comment>
<dbReference type="OrthoDB" id="3639251at2759"/>
<reference evidence="8" key="1">
    <citation type="journal article" date="2020" name="Stud. Mycol.">
        <title>101 Dothideomycetes genomes: a test case for predicting lifestyles and emergence of pathogens.</title>
        <authorList>
            <person name="Haridas S."/>
            <person name="Albert R."/>
            <person name="Binder M."/>
            <person name="Bloem J."/>
            <person name="Labutti K."/>
            <person name="Salamov A."/>
            <person name="Andreopoulos B."/>
            <person name="Baker S."/>
            <person name="Barry K."/>
            <person name="Bills G."/>
            <person name="Bluhm B."/>
            <person name="Cannon C."/>
            <person name="Castanera R."/>
            <person name="Culley D."/>
            <person name="Daum C."/>
            <person name="Ezra D."/>
            <person name="Gonzalez J."/>
            <person name="Henrissat B."/>
            <person name="Kuo A."/>
            <person name="Liang C."/>
            <person name="Lipzen A."/>
            <person name="Lutzoni F."/>
            <person name="Magnuson J."/>
            <person name="Mondo S."/>
            <person name="Nolan M."/>
            <person name="Ohm R."/>
            <person name="Pangilinan J."/>
            <person name="Park H.-J."/>
            <person name="Ramirez L."/>
            <person name="Alfaro M."/>
            <person name="Sun H."/>
            <person name="Tritt A."/>
            <person name="Yoshinaga Y."/>
            <person name="Zwiers L.-H."/>
            <person name="Turgeon B."/>
            <person name="Goodwin S."/>
            <person name="Spatafora J."/>
            <person name="Crous P."/>
            <person name="Grigoriev I."/>
        </authorList>
    </citation>
    <scope>NUCLEOTIDE SEQUENCE</scope>
    <source>
        <strain evidence="8">CBS 175.79</strain>
    </source>
</reference>
<feature type="transmembrane region" description="Helical" evidence="6">
    <location>
        <begin position="284"/>
        <end position="311"/>
    </location>
</feature>
<dbReference type="PANTHER" id="PTHR43791:SF47">
    <property type="entry name" value="MAJOR FACILITATOR SUPERFAMILY (MFS) PROFILE DOMAIN-CONTAINING PROTEIN-RELATED"/>
    <property type="match status" value="1"/>
</dbReference>
<dbReference type="GO" id="GO:0016020">
    <property type="term" value="C:membrane"/>
    <property type="evidence" value="ECO:0007669"/>
    <property type="project" value="UniProtKB-SubCell"/>
</dbReference>
<feature type="transmembrane region" description="Helical" evidence="6">
    <location>
        <begin position="410"/>
        <end position="430"/>
    </location>
</feature>
<dbReference type="InterPro" id="IPR036259">
    <property type="entry name" value="MFS_trans_sf"/>
</dbReference>
<feature type="transmembrane region" description="Helical" evidence="6">
    <location>
        <begin position="353"/>
        <end position="371"/>
    </location>
</feature>
<dbReference type="RefSeq" id="XP_033385570.1">
    <property type="nucleotide sequence ID" value="XM_033525005.1"/>
</dbReference>
<feature type="transmembrane region" description="Helical" evidence="6">
    <location>
        <begin position="210"/>
        <end position="233"/>
    </location>
</feature>
<gene>
    <name evidence="8" type="ORF">BU24DRAFT_388280</name>
</gene>
<feature type="transmembrane region" description="Helical" evidence="6">
    <location>
        <begin position="377"/>
        <end position="398"/>
    </location>
</feature>
<keyword evidence="5 6" id="KW-0472">Membrane</keyword>
<feature type="transmembrane region" description="Helical" evidence="6">
    <location>
        <begin position="317"/>
        <end position="341"/>
    </location>
</feature>
<dbReference type="EMBL" id="ML978068">
    <property type="protein sequence ID" value="KAF2017231.1"/>
    <property type="molecule type" value="Genomic_DNA"/>
</dbReference>
<feature type="transmembrane region" description="Helical" evidence="6">
    <location>
        <begin position="86"/>
        <end position="110"/>
    </location>
</feature>
<keyword evidence="9" id="KW-1185">Reference proteome</keyword>
<accession>A0A6A5XX01</accession>
<feature type="transmembrane region" description="Helical" evidence="6">
    <location>
        <begin position="147"/>
        <end position="167"/>
    </location>
</feature>
<evidence type="ECO:0000256" key="2">
    <source>
        <dbReference type="ARBA" id="ARBA00022448"/>
    </source>
</evidence>
<evidence type="ECO:0000313" key="9">
    <source>
        <dbReference type="Proteomes" id="UP000799778"/>
    </source>
</evidence>
<evidence type="ECO:0000256" key="3">
    <source>
        <dbReference type="ARBA" id="ARBA00022692"/>
    </source>
</evidence>
<dbReference type="GO" id="GO:0022857">
    <property type="term" value="F:transmembrane transporter activity"/>
    <property type="evidence" value="ECO:0007669"/>
    <property type="project" value="InterPro"/>
</dbReference>
<dbReference type="SUPFAM" id="SSF103473">
    <property type="entry name" value="MFS general substrate transporter"/>
    <property type="match status" value="1"/>
</dbReference>
<dbReference type="FunFam" id="1.20.1250.20:FF:000018">
    <property type="entry name" value="MFS transporter permease"/>
    <property type="match status" value="1"/>
</dbReference>
<name>A0A6A5XX01_9PLEO</name>
<evidence type="ECO:0000256" key="1">
    <source>
        <dbReference type="ARBA" id="ARBA00004141"/>
    </source>
</evidence>
<dbReference type="Pfam" id="PF07690">
    <property type="entry name" value="MFS_1"/>
    <property type="match status" value="1"/>
</dbReference>
<feature type="domain" description="Major facilitator superfamily (MFS) profile" evidence="7">
    <location>
        <begin position="50"/>
        <end position="468"/>
    </location>
</feature>
<dbReference type="PROSITE" id="PS50850">
    <property type="entry name" value="MFS"/>
    <property type="match status" value="1"/>
</dbReference>
<dbReference type="InterPro" id="IPR020846">
    <property type="entry name" value="MFS_dom"/>
</dbReference>
<evidence type="ECO:0000256" key="5">
    <source>
        <dbReference type="ARBA" id="ARBA00023136"/>
    </source>
</evidence>
<evidence type="ECO:0000313" key="8">
    <source>
        <dbReference type="EMBL" id="KAF2017231.1"/>
    </source>
</evidence>
<keyword evidence="4 6" id="KW-1133">Transmembrane helix</keyword>
<evidence type="ECO:0000259" key="7">
    <source>
        <dbReference type="PROSITE" id="PS50850"/>
    </source>
</evidence>
<dbReference type="GeneID" id="54282402"/>
<keyword evidence="2" id="KW-0813">Transport</keyword>
<organism evidence="8 9">
    <name type="scientific">Aaosphaeria arxii CBS 175.79</name>
    <dbReference type="NCBI Taxonomy" id="1450172"/>
    <lineage>
        <taxon>Eukaryota</taxon>
        <taxon>Fungi</taxon>
        <taxon>Dikarya</taxon>
        <taxon>Ascomycota</taxon>
        <taxon>Pezizomycotina</taxon>
        <taxon>Dothideomycetes</taxon>
        <taxon>Pleosporomycetidae</taxon>
        <taxon>Pleosporales</taxon>
        <taxon>Pleosporales incertae sedis</taxon>
        <taxon>Aaosphaeria</taxon>
    </lineage>
</organism>
<evidence type="ECO:0000256" key="4">
    <source>
        <dbReference type="ARBA" id="ARBA00022989"/>
    </source>
</evidence>
<protein>
    <submittedName>
        <fullName evidence="8">MFS general substrate transporter</fullName>
    </submittedName>
</protein>
<dbReference type="PANTHER" id="PTHR43791">
    <property type="entry name" value="PERMEASE-RELATED"/>
    <property type="match status" value="1"/>
</dbReference>
<evidence type="ECO:0000256" key="6">
    <source>
        <dbReference type="SAM" id="Phobius"/>
    </source>
</evidence>
<proteinExistence type="predicted"/>